<keyword evidence="2" id="KW-0812">Transmembrane</keyword>
<organism evidence="4 5">
    <name type="scientific">Heracleum sosnowskyi</name>
    <dbReference type="NCBI Taxonomy" id="360622"/>
    <lineage>
        <taxon>Eukaryota</taxon>
        <taxon>Viridiplantae</taxon>
        <taxon>Streptophyta</taxon>
        <taxon>Embryophyta</taxon>
        <taxon>Tracheophyta</taxon>
        <taxon>Spermatophyta</taxon>
        <taxon>Magnoliopsida</taxon>
        <taxon>eudicotyledons</taxon>
        <taxon>Gunneridae</taxon>
        <taxon>Pentapetalae</taxon>
        <taxon>asterids</taxon>
        <taxon>campanulids</taxon>
        <taxon>Apiales</taxon>
        <taxon>Apiaceae</taxon>
        <taxon>Apioideae</taxon>
        <taxon>apioid superclade</taxon>
        <taxon>Tordylieae</taxon>
        <taxon>Tordyliinae</taxon>
        <taxon>Heracleum</taxon>
    </lineage>
</organism>
<dbReference type="PANTHER" id="PTHR33538">
    <property type="entry name" value="PROTEIN GAMETE EXPRESSED 1"/>
    <property type="match status" value="1"/>
</dbReference>
<proteinExistence type="predicted"/>
<gene>
    <name evidence="4" type="ORF">POM88_037850</name>
</gene>
<keyword evidence="5" id="KW-1185">Reference proteome</keyword>
<dbReference type="AlphaFoldDB" id="A0AAD8HSZ7"/>
<comment type="caution">
    <text evidence="4">The sequence shown here is derived from an EMBL/GenBank/DDBJ whole genome shotgun (WGS) entry which is preliminary data.</text>
</comment>
<dbReference type="Proteomes" id="UP001237642">
    <property type="component" value="Unassembled WGS sequence"/>
</dbReference>
<dbReference type="InterPro" id="IPR040346">
    <property type="entry name" value="GEX1/Brambleberry"/>
</dbReference>
<feature type="coiled-coil region" evidence="1">
    <location>
        <begin position="169"/>
        <end position="214"/>
    </location>
</feature>
<feature type="chain" id="PRO_5042158179" evidence="3">
    <location>
        <begin position="33"/>
        <end position="601"/>
    </location>
</feature>
<keyword evidence="1" id="KW-0175">Coiled coil</keyword>
<evidence type="ECO:0000313" key="5">
    <source>
        <dbReference type="Proteomes" id="UP001237642"/>
    </source>
</evidence>
<keyword evidence="2" id="KW-1133">Transmembrane helix</keyword>
<dbReference type="EMBL" id="JAUIZM010000008">
    <property type="protein sequence ID" value="KAK1371758.1"/>
    <property type="molecule type" value="Genomic_DNA"/>
</dbReference>
<feature type="transmembrane region" description="Helical" evidence="2">
    <location>
        <begin position="497"/>
        <end position="517"/>
    </location>
</feature>
<protein>
    <submittedName>
        <fullName evidence="4">Protein GAMETE EXPRESSED 1</fullName>
    </submittedName>
</protein>
<dbReference type="Gene3D" id="1.10.287.950">
    <property type="entry name" value="Methyl-accepting chemotaxis protein"/>
    <property type="match status" value="1"/>
</dbReference>
<reference evidence="4" key="2">
    <citation type="submission" date="2023-05" db="EMBL/GenBank/DDBJ databases">
        <authorList>
            <person name="Schelkunov M.I."/>
        </authorList>
    </citation>
    <scope>NUCLEOTIDE SEQUENCE</scope>
    <source>
        <strain evidence="4">Hsosn_3</strain>
        <tissue evidence="4">Leaf</tissue>
    </source>
</reference>
<evidence type="ECO:0000313" key="4">
    <source>
        <dbReference type="EMBL" id="KAK1371758.1"/>
    </source>
</evidence>
<name>A0AAD8HSZ7_9APIA</name>
<evidence type="ECO:0000256" key="3">
    <source>
        <dbReference type="SAM" id="SignalP"/>
    </source>
</evidence>
<keyword evidence="3" id="KW-0732">Signal</keyword>
<keyword evidence="2" id="KW-0472">Membrane</keyword>
<sequence length="601" mass="69319">MITRKRAEMERLYFQFLLAVILLLHNNQPVAGWWFSSKEAHGNDQYQEKEAIPKDRVAEFSMEPLNNQKGMKLVENARRMVVSSNSCWQNAYKNLFAGCSEILAGEEMRSRFAWHLSDCFQRDSGRPDFPYCDVKSSMKSCRQKLDENAHKLYLEFFLETNSICHQLQADAFKRQMERLVNELKETAENTETKIENIEQRADELIESSNQIKESLSLVDLRTNQVAHTLKNVGDHVNHVLTNSEAVYELSTGIATSQEELRVGQGRMLETLEEGMIMLHDSHNKLDQDISHLGNKTVEIQSHIIKVGDSMSSKMNILQTTAEDIGNVTEVTLDRQNELLAGQSAAVEGLRTLNDFMSQALHESKVIMQQLAEFGHKQQEELLNRQKQLELAHDHLVENSGRILAAQEAFESKQATMFLAIDKLFALHNAILLESRLIKAFIVYSLAIFLIYMFTSTKQTYSMRPRLYMGLCATFMIEFLLLKFWTNGIDNRGWITNLVRLAFAVLASFQLLYAIYIYRDYETLNHEMLLTLVEKFNVMQKRKELSEDMDSDDEWSAWIDKDLSEDVDKLEDPDFLISEEVGENSIVSSTTTGRYNLRSRHR</sequence>
<feature type="signal peptide" evidence="3">
    <location>
        <begin position="1"/>
        <end position="32"/>
    </location>
</feature>
<feature type="transmembrane region" description="Helical" evidence="2">
    <location>
        <begin position="466"/>
        <end position="485"/>
    </location>
</feature>
<accession>A0AAD8HSZ7</accession>
<evidence type="ECO:0000256" key="2">
    <source>
        <dbReference type="SAM" id="Phobius"/>
    </source>
</evidence>
<evidence type="ECO:0000256" key="1">
    <source>
        <dbReference type="SAM" id="Coils"/>
    </source>
</evidence>
<feature type="transmembrane region" description="Helical" evidence="2">
    <location>
        <begin position="436"/>
        <end position="454"/>
    </location>
</feature>
<dbReference type="PANTHER" id="PTHR33538:SF2">
    <property type="entry name" value="PROTEIN GAMETE EXPRESSED 1"/>
    <property type="match status" value="1"/>
</dbReference>
<reference evidence="4" key="1">
    <citation type="submission" date="2023-02" db="EMBL/GenBank/DDBJ databases">
        <title>Genome of toxic invasive species Heracleum sosnowskyi carries increased number of genes despite the absence of recent whole-genome duplications.</title>
        <authorList>
            <person name="Schelkunov M."/>
            <person name="Shtratnikova V."/>
            <person name="Makarenko M."/>
            <person name="Klepikova A."/>
            <person name="Omelchenko D."/>
            <person name="Novikova G."/>
            <person name="Obukhova E."/>
            <person name="Bogdanov V."/>
            <person name="Penin A."/>
            <person name="Logacheva M."/>
        </authorList>
    </citation>
    <scope>NUCLEOTIDE SEQUENCE</scope>
    <source>
        <strain evidence="4">Hsosn_3</strain>
        <tissue evidence="4">Leaf</tissue>
    </source>
</reference>